<keyword evidence="2" id="KW-1185">Reference proteome</keyword>
<protein>
    <submittedName>
        <fullName evidence="1">Uncharacterized protein</fullName>
    </submittedName>
</protein>
<evidence type="ECO:0000313" key="1">
    <source>
        <dbReference type="EMBL" id="ELY88127.1"/>
    </source>
</evidence>
<name>L9ZRE5_9EURY</name>
<dbReference type="EMBL" id="AOIL01000052">
    <property type="protein sequence ID" value="ELY88127.1"/>
    <property type="molecule type" value="Genomic_DNA"/>
</dbReference>
<dbReference type="AlphaFoldDB" id="L9ZRE5"/>
<comment type="caution">
    <text evidence="1">The sequence shown here is derived from an EMBL/GenBank/DDBJ whole genome shotgun (WGS) entry which is preliminary data.</text>
</comment>
<evidence type="ECO:0000313" key="2">
    <source>
        <dbReference type="Proteomes" id="UP000011648"/>
    </source>
</evidence>
<dbReference type="PATRIC" id="fig|1230458.4.peg.3444"/>
<organism evidence="1 2">
    <name type="scientific">Natrialba taiwanensis DSM 12281</name>
    <dbReference type="NCBI Taxonomy" id="1230458"/>
    <lineage>
        <taxon>Archaea</taxon>
        <taxon>Methanobacteriati</taxon>
        <taxon>Methanobacteriota</taxon>
        <taxon>Stenosarchaea group</taxon>
        <taxon>Halobacteria</taxon>
        <taxon>Halobacteriales</taxon>
        <taxon>Natrialbaceae</taxon>
        <taxon>Natrialba</taxon>
    </lineage>
</organism>
<proteinExistence type="predicted"/>
<gene>
    <name evidence="1" type="ORF">C484_16989</name>
</gene>
<dbReference type="Proteomes" id="UP000011648">
    <property type="component" value="Unassembled WGS sequence"/>
</dbReference>
<accession>L9ZRE5</accession>
<reference evidence="1 2" key="1">
    <citation type="journal article" date="2014" name="PLoS Genet.">
        <title>Phylogenetically driven sequencing of extremely halophilic archaea reveals strategies for static and dynamic osmo-response.</title>
        <authorList>
            <person name="Becker E.A."/>
            <person name="Seitzer P.M."/>
            <person name="Tritt A."/>
            <person name="Larsen D."/>
            <person name="Krusor M."/>
            <person name="Yao A.I."/>
            <person name="Wu D."/>
            <person name="Madern D."/>
            <person name="Eisen J.A."/>
            <person name="Darling A.E."/>
            <person name="Facciotti M.T."/>
        </authorList>
    </citation>
    <scope>NUCLEOTIDE SEQUENCE [LARGE SCALE GENOMIC DNA]</scope>
    <source>
        <strain evidence="1 2">DSM 12281</strain>
    </source>
</reference>
<sequence>MLSISTSAPIILLLGLEFTFVLRDQLPALTVTDRQFTFECGDPGAEVNSFDSSGKRVSRVRGRSYRER</sequence>